<evidence type="ECO:0000256" key="6">
    <source>
        <dbReference type="ARBA" id="ARBA00022643"/>
    </source>
</evidence>
<keyword evidence="14" id="KW-1185">Reference proteome</keyword>
<dbReference type="AlphaFoldDB" id="A0AAU9C6S2"/>
<dbReference type="NCBIfam" id="NF003646">
    <property type="entry name" value="PRK05286.1-4"/>
    <property type="match status" value="1"/>
</dbReference>
<dbReference type="PROSITE" id="PS00911">
    <property type="entry name" value="DHODEHASE_1"/>
    <property type="match status" value="1"/>
</dbReference>
<feature type="binding site" evidence="11">
    <location>
        <begin position="63"/>
        <end position="67"/>
    </location>
    <ligand>
        <name>FMN</name>
        <dbReference type="ChEBI" id="CHEBI:58210"/>
    </ligand>
</feature>
<gene>
    <name evidence="11" type="primary">pyrD</name>
    <name evidence="13" type="ORF">MIN45_P1279</name>
</gene>
<organism evidence="13 14">
    <name type="scientific">Methylomarinovum tepidoasis</name>
    <dbReference type="NCBI Taxonomy" id="2840183"/>
    <lineage>
        <taxon>Bacteria</taxon>
        <taxon>Pseudomonadati</taxon>
        <taxon>Pseudomonadota</taxon>
        <taxon>Gammaproteobacteria</taxon>
        <taxon>Methylococcales</taxon>
        <taxon>Methylothermaceae</taxon>
        <taxon>Methylomarinovum</taxon>
    </lineage>
</organism>
<evidence type="ECO:0000259" key="12">
    <source>
        <dbReference type="Pfam" id="PF01180"/>
    </source>
</evidence>
<feature type="binding site" evidence="11">
    <location>
        <position position="141"/>
    </location>
    <ligand>
        <name>FMN</name>
        <dbReference type="ChEBI" id="CHEBI:58210"/>
    </ligand>
</feature>
<dbReference type="NCBIfam" id="NF003644">
    <property type="entry name" value="PRK05286.1-1"/>
    <property type="match status" value="1"/>
</dbReference>
<comment type="function">
    <text evidence="1 11">Catalyzes the conversion of dihydroorotate to orotate with quinone as electron acceptor.</text>
</comment>
<dbReference type="PANTHER" id="PTHR48109">
    <property type="entry name" value="DIHYDROOROTATE DEHYDROGENASE (QUINONE), MITOCHONDRIAL-RELATED"/>
    <property type="match status" value="1"/>
</dbReference>
<keyword evidence="5 11" id="KW-0285">Flavoprotein</keyword>
<evidence type="ECO:0000256" key="5">
    <source>
        <dbReference type="ARBA" id="ARBA00022630"/>
    </source>
</evidence>
<evidence type="ECO:0000313" key="14">
    <source>
        <dbReference type="Proteomes" id="UP001321450"/>
    </source>
</evidence>
<keyword evidence="11" id="KW-1003">Cell membrane</keyword>
<dbReference type="RefSeq" id="WP_286291122.1">
    <property type="nucleotide sequence ID" value="NZ_AP024718.1"/>
</dbReference>
<evidence type="ECO:0000256" key="9">
    <source>
        <dbReference type="ARBA" id="ARBA00023136"/>
    </source>
</evidence>
<comment type="similarity">
    <text evidence="4 11">Belongs to the dihydroorotate dehydrogenase family. Type 2 subfamily.</text>
</comment>
<evidence type="ECO:0000256" key="11">
    <source>
        <dbReference type="HAMAP-Rule" id="MF_00225"/>
    </source>
</evidence>
<evidence type="ECO:0000256" key="10">
    <source>
        <dbReference type="ARBA" id="ARBA00048639"/>
    </source>
</evidence>
<dbReference type="GO" id="GO:0006207">
    <property type="term" value="P:'de novo' pyrimidine nucleobase biosynthetic process"/>
    <property type="evidence" value="ECO:0007669"/>
    <property type="project" value="UniProtKB-UniRule"/>
</dbReference>
<evidence type="ECO:0000256" key="2">
    <source>
        <dbReference type="ARBA" id="ARBA00004370"/>
    </source>
</evidence>
<evidence type="ECO:0000256" key="3">
    <source>
        <dbReference type="ARBA" id="ARBA00005161"/>
    </source>
</evidence>
<dbReference type="NCBIfam" id="NF003645">
    <property type="entry name" value="PRK05286.1-2"/>
    <property type="match status" value="1"/>
</dbReference>
<dbReference type="InterPro" id="IPR001295">
    <property type="entry name" value="Dihydroorotate_DH_CS"/>
</dbReference>
<dbReference type="NCBIfam" id="NF003652">
    <property type="entry name" value="PRK05286.2-5"/>
    <property type="match status" value="1"/>
</dbReference>
<evidence type="ECO:0000256" key="8">
    <source>
        <dbReference type="ARBA" id="ARBA00023002"/>
    </source>
</evidence>
<feature type="binding site" evidence="11">
    <location>
        <position position="87"/>
    </location>
    <ligand>
        <name>FMN</name>
        <dbReference type="ChEBI" id="CHEBI:58210"/>
    </ligand>
</feature>
<feature type="binding site" evidence="11">
    <location>
        <position position="299"/>
    </location>
    <ligand>
        <name>FMN</name>
        <dbReference type="ChEBI" id="CHEBI:58210"/>
    </ligand>
</feature>
<dbReference type="HAMAP" id="MF_00225">
    <property type="entry name" value="DHO_dh_type2"/>
    <property type="match status" value="1"/>
</dbReference>
<feature type="binding site" evidence="11">
    <location>
        <position position="179"/>
    </location>
    <ligand>
        <name>substrate</name>
    </ligand>
</feature>
<dbReference type="InterPro" id="IPR013785">
    <property type="entry name" value="Aldolase_TIM"/>
</dbReference>
<dbReference type="SUPFAM" id="SSF51395">
    <property type="entry name" value="FMN-linked oxidoreductases"/>
    <property type="match status" value="1"/>
</dbReference>
<keyword evidence="6 11" id="KW-0288">FMN</keyword>
<evidence type="ECO:0000313" key="13">
    <source>
        <dbReference type="EMBL" id="BCX88909.1"/>
    </source>
</evidence>
<feature type="binding site" evidence="11">
    <location>
        <position position="219"/>
    </location>
    <ligand>
        <name>FMN</name>
        <dbReference type="ChEBI" id="CHEBI:58210"/>
    </ligand>
</feature>
<dbReference type="GO" id="GO:0005886">
    <property type="term" value="C:plasma membrane"/>
    <property type="evidence" value="ECO:0007669"/>
    <property type="project" value="UniProtKB-SubCell"/>
</dbReference>
<feature type="domain" description="Dihydroorotate dehydrogenase catalytic" evidence="12">
    <location>
        <begin position="46"/>
        <end position="339"/>
    </location>
</feature>
<dbReference type="PANTHER" id="PTHR48109:SF4">
    <property type="entry name" value="DIHYDROOROTATE DEHYDROGENASE (QUINONE), MITOCHONDRIAL"/>
    <property type="match status" value="1"/>
</dbReference>
<proteinExistence type="inferred from homology"/>
<dbReference type="GO" id="GO:0106430">
    <property type="term" value="F:dihydroorotate dehydrogenase (quinone) activity"/>
    <property type="evidence" value="ECO:0007669"/>
    <property type="project" value="UniProtKB-EC"/>
</dbReference>
<comment type="subcellular location">
    <subcellularLocation>
        <location evidence="11">Cell membrane</location>
        <topology evidence="11">Peripheral membrane protein</topology>
    </subcellularLocation>
    <subcellularLocation>
        <location evidence="2">Membrane</location>
    </subcellularLocation>
</comment>
<dbReference type="EC" id="1.3.5.2" evidence="11"/>
<dbReference type="GO" id="GO:0005737">
    <property type="term" value="C:cytoplasm"/>
    <property type="evidence" value="ECO:0007669"/>
    <property type="project" value="InterPro"/>
</dbReference>
<keyword evidence="8 11" id="KW-0560">Oxidoreductase</keyword>
<feature type="binding site" evidence="11">
    <location>
        <position position="67"/>
    </location>
    <ligand>
        <name>substrate</name>
    </ligand>
</feature>
<feature type="binding site" evidence="11">
    <location>
        <position position="174"/>
    </location>
    <ligand>
        <name>FMN</name>
        <dbReference type="ChEBI" id="CHEBI:58210"/>
    </ligand>
</feature>
<feature type="binding site" evidence="11">
    <location>
        <position position="270"/>
    </location>
    <ligand>
        <name>FMN</name>
        <dbReference type="ChEBI" id="CHEBI:58210"/>
    </ligand>
</feature>
<feature type="binding site" evidence="11">
    <location>
        <position position="174"/>
    </location>
    <ligand>
        <name>substrate</name>
    </ligand>
</feature>
<dbReference type="EMBL" id="AP024718">
    <property type="protein sequence ID" value="BCX88909.1"/>
    <property type="molecule type" value="Genomic_DNA"/>
</dbReference>
<feature type="binding site" evidence="11">
    <location>
        <begin position="320"/>
        <end position="321"/>
    </location>
    <ligand>
        <name>FMN</name>
        <dbReference type="ChEBI" id="CHEBI:58210"/>
    </ligand>
</feature>
<feature type="binding site" evidence="11">
    <location>
        <position position="247"/>
    </location>
    <ligand>
        <name>FMN</name>
        <dbReference type="ChEBI" id="CHEBI:58210"/>
    </ligand>
</feature>
<dbReference type="Proteomes" id="UP001321450">
    <property type="component" value="Chromosome"/>
</dbReference>
<sequence length="369" mass="39999">MDLYTLLKPLLFRLDPETAHRLTLAALDRLAALGPLNPLRQPRIELPVEVMGLRFPNPVGLAAGLDKNGDHIRGLASLGFGFIEVGTVTPRPQPGNPPPRLFRLPEAEALINRMGFNNLGVDHLVANLQHLGARDFVLGVNLGKNKDTPQEQAADDYRIGLEKVYCLADYVTINISSPNTPGLRDLQHGQALEGLLAALDRQRERLSRRHGKRLPIAVKIAPDLSEAQLGAQAELFRRYRMDAVIATNTTLDHSPVAHLPHGQETGGLSGRPLKEKATEVVRRLHRHLGDGIPIIACGGILSPQDGLEKFEAGARLIQLYTGLIYRGPALVREILLTLKAAGGGDARGIRPPAGACCRTNPDRSGNRGA</sequence>
<keyword evidence="7 11" id="KW-0665">Pyrimidine biosynthesis</keyword>
<comment type="pathway">
    <text evidence="3 11">Pyrimidine metabolism; UMP biosynthesis via de novo pathway; orotate from (S)-dihydroorotate (quinone route): step 1/1.</text>
</comment>
<reference evidence="14" key="1">
    <citation type="journal article" date="2024" name="Int. J. Syst. Evol. Microbiol.">
        <title>Methylomarinovum tepidoasis sp. nov., a moderately thermophilic methanotroph of the family Methylothermaceae isolated from a deep-sea hydrothermal field.</title>
        <authorList>
            <person name="Hirayama H."/>
            <person name="Takaki Y."/>
            <person name="Abe M."/>
            <person name="Miyazaki M."/>
            <person name="Uematsu K."/>
            <person name="Matsui Y."/>
            <person name="Takai K."/>
        </authorList>
    </citation>
    <scope>NUCLEOTIDE SEQUENCE [LARGE SCALE GENOMIC DNA]</scope>
    <source>
        <strain evidence="14">IN45</strain>
    </source>
</reference>
<evidence type="ECO:0000256" key="7">
    <source>
        <dbReference type="ARBA" id="ARBA00022975"/>
    </source>
</evidence>
<dbReference type="KEGG" id="meiy:MIN45_P1279"/>
<dbReference type="GO" id="GO:0044205">
    <property type="term" value="P:'de novo' UMP biosynthetic process"/>
    <property type="evidence" value="ECO:0007669"/>
    <property type="project" value="UniProtKB-UniRule"/>
</dbReference>
<dbReference type="NCBIfam" id="TIGR01036">
    <property type="entry name" value="pyrD_sub2"/>
    <property type="match status" value="1"/>
</dbReference>
<dbReference type="InterPro" id="IPR005720">
    <property type="entry name" value="Dihydroorotate_DH_cat"/>
</dbReference>
<feature type="binding site" evidence="11">
    <location>
        <begin position="248"/>
        <end position="249"/>
    </location>
    <ligand>
        <name>substrate</name>
    </ligand>
</feature>
<comment type="cofactor">
    <cofactor evidence="11">
        <name>FMN</name>
        <dbReference type="ChEBI" id="CHEBI:58210"/>
    </cofactor>
    <text evidence="11">Binds 1 FMN per subunit.</text>
</comment>
<feature type="active site" description="Nucleophile" evidence="11">
    <location>
        <position position="177"/>
    </location>
</feature>
<dbReference type="Pfam" id="PF01180">
    <property type="entry name" value="DHO_dh"/>
    <property type="match status" value="1"/>
</dbReference>
<protein>
    <recommendedName>
        <fullName evidence="11">Dihydroorotate dehydrogenase (quinone)</fullName>
        <ecNumber evidence="11">1.3.5.2</ecNumber>
    </recommendedName>
    <alternativeName>
        <fullName evidence="11">DHOdehase</fullName>
        <shortName evidence="11">DHOD</shortName>
        <shortName evidence="11">DHODase</shortName>
    </alternativeName>
    <alternativeName>
        <fullName evidence="11">Dihydroorotate oxidase</fullName>
    </alternativeName>
</protein>
<feature type="binding site" evidence="11">
    <location>
        <begin position="112"/>
        <end position="116"/>
    </location>
    <ligand>
        <name>substrate</name>
    </ligand>
</feature>
<dbReference type="Gene3D" id="3.20.20.70">
    <property type="entry name" value="Aldolase class I"/>
    <property type="match status" value="1"/>
</dbReference>
<dbReference type="InterPro" id="IPR005719">
    <property type="entry name" value="Dihydroorotate_DH_2"/>
</dbReference>
<dbReference type="CDD" id="cd04738">
    <property type="entry name" value="DHOD_2_like"/>
    <property type="match status" value="1"/>
</dbReference>
<evidence type="ECO:0000256" key="1">
    <source>
        <dbReference type="ARBA" id="ARBA00003125"/>
    </source>
</evidence>
<keyword evidence="9 11" id="KW-0472">Membrane</keyword>
<comment type="subunit">
    <text evidence="11">Monomer.</text>
</comment>
<dbReference type="InterPro" id="IPR050074">
    <property type="entry name" value="DHO_dehydrogenase"/>
</dbReference>
<name>A0AAU9C6S2_9GAMM</name>
<evidence type="ECO:0000256" key="4">
    <source>
        <dbReference type="ARBA" id="ARBA00005359"/>
    </source>
</evidence>
<comment type="catalytic activity">
    <reaction evidence="10 11">
        <text>(S)-dihydroorotate + a quinone = orotate + a quinol</text>
        <dbReference type="Rhea" id="RHEA:30187"/>
        <dbReference type="ChEBI" id="CHEBI:24646"/>
        <dbReference type="ChEBI" id="CHEBI:30839"/>
        <dbReference type="ChEBI" id="CHEBI:30864"/>
        <dbReference type="ChEBI" id="CHEBI:132124"/>
        <dbReference type="EC" id="1.3.5.2"/>
    </reaction>
</comment>
<accession>A0AAU9C6S2</accession>